<organism evidence="8 9">
    <name type="scientific">Cymbomonas tetramitiformis</name>
    <dbReference type="NCBI Taxonomy" id="36881"/>
    <lineage>
        <taxon>Eukaryota</taxon>
        <taxon>Viridiplantae</taxon>
        <taxon>Chlorophyta</taxon>
        <taxon>Pyramimonadophyceae</taxon>
        <taxon>Pyramimonadales</taxon>
        <taxon>Pyramimonadaceae</taxon>
        <taxon>Cymbomonas</taxon>
    </lineage>
</organism>
<dbReference type="InterPro" id="IPR042241">
    <property type="entry name" value="GCP_C_sf"/>
</dbReference>
<name>A0AAE0FL03_9CHLO</name>
<comment type="similarity">
    <text evidence="2">Belongs to the TUBGCP family.</text>
</comment>
<dbReference type="GO" id="GO:0051225">
    <property type="term" value="P:spindle assembly"/>
    <property type="evidence" value="ECO:0007669"/>
    <property type="project" value="TreeGrafter"/>
</dbReference>
<dbReference type="EMBL" id="LGRX02016674">
    <property type="protein sequence ID" value="KAK3261772.1"/>
    <property type="molecule type" value="Genomic_DNA"/>
</dbReference>
<evidence type="ECO:0000256" key="5">
    <source>
        <dbReference type="ARBA" id="ARBA00023212"/>
    </source>
</evidence>
<dbReference type="AlphaFoldDB" id="A0AAE0FL03"/>
<dbReference type="GO" id="GO:0051321">
    <property type="term" value="P:meiotic cell cycle"/>
    <property type="evidence" value="ECO:0007669"/>
    <property type="project" value="TreeGrafter"/>
</dbReference>
<gene>
    <name evidence="8" type="ORF">CYMTET_29332</name>
</gene>
<proteinExistence type="inferred from homology"/>
<feature type="domain" description="Gamma tubulin complex component C-terminal" evidence="7">
    <location>
        <begin position="114"/>
        <end position="263"/>
    </location>
</feature>
<evidence type="ECO:0000259" key="7">
    <source>
        <dbReference type="Pfam" id="PF04130"/>
    </source>
</evidence>
<evidence type="ECO:0000313" key="8">
    <source>
        <dbReference type="EMBL" id="KAK3261772.1"/>
    </source>
</evidence>
<dbReference type="GO" id="GO:0031122">
    <property type="term" value="P:cytoplasmic microtubule organization"/>
    <property type="evidence" value="ECO:0007669"/>
    <property type="project" value="TreeGrafter"/>
</dbReference>
<evidence type="ECO:0000256" key="3">
    <source>
        <dbReference type="ARBA" id="ARBA00022490"/>
    </source>
</evidence>
<feature type="region of interest" description="Disordered" evidence="6">
    <location>
        <begin position="41"/>
        <end position="79"/>
    </location>
</feature>
<dbReference type="Pfam" id="PF04130">
    <property type="entry name" value="GCP_C_terminal"/>
    <property type="match status" value="1"/>
</dbReference>
<dbReference type="GO" id="GO:0000930">
    <property type="term" value="C:gamma-tubulin complex"/>
    <property type="evidence" value="ECO:0007669"/>
    <property type="project" value="TreeGrafter"/>
</dbReference>
<dbReference type="Proteomes" id="UP001190700">
    <property type="component" value="Unassembled WGS sequence"/>
</dbReference>
<keyword evidence="9" id="KW-1185">Reference proteome</keyword>
<comment type="caution">
    <text evidence="8">The sequence shown here is derived from an EMBL/GenBank/DDBJ whole genome shotgun (WGS) entry which is preliminary data.</text>
</comment>
<comment type="subcellular location">
    <subcellularLocation>
        <location evidence="1">Cytoplasm</location>
        <location evidence="1">Cytoskeleton</location>
    </subcellularLocation>
</comment>
<keyword evidence="3" id="KW-0963">Cytoplasm</keyword>
<dbReference type="GO" id="GO:0051011">
    <property type="term" value="F:microtubule minus-end binding"/>
    <property type="evidence" value="ECO:0007669"/>
    <property type="project" value="TreeGrafter"/>
</dbReference>
<dbReference type="GO" id="GO:0007020">
    <property type="term" value="P:microtubule nucleation"/>
    <property type="evidence" value="ECO:0007669"/>
    <property type="project" value="InterPro"/>
</dbReference>
<evidence type="ECO:0000256" key="2">
    <source>
        <dbReference type="ARBA" id="ARBA00010337"/>
    </source>
</evidence>
<protein>
    <recommendedName>
        <fullName evidence="7">Gamma tubulin complex component C-terminal domain-containing protein</fullName>
    </recommendedName>
</protein>
<keyword evidence="5" id="KW-0206">Cytoskeleton</keyword>
<dbReference type="GO" id="GO:0043015">
    <property type="term" value="F:gamma-tubulin binding"/>
    <property type="evidence" value="ECO:0007669"/>
    <property type="project" value="InterPro"/>
</dbReference>
<dbReference type="PANTHER" id="PTHR19302:SF14">
    <property type="entry name" value="GAMMA-TUBULIN COMPLEX COMPONENT 3"/>
    <property type="match status" value="1"/>
</dbReference>
<dbReference type="PANTHER" id="PTHR19302">
    <property type="entry name" value="GAMMA TUBULIN COMPLEX PROTEIN"/>
    <property type="match status" value="1"/>
</dbReference>
<dbReference type="InterPro" id="IPR040457">
    <property type="entry name" value="GCP_C"/>
</dbReference>
<sequence>MMQHSGGEHGWEVFSLEYVVDMPLSTIFNAEVGDLCPSRAPKPDWAISPSPSDQPGARAVPSAGGEAEPAHGALGAGPEESDAWSRHAIYGVQFSVAAEARAGVRRWRGGGDCAAMEKYFTAFNFLWLLKRVEHALSASWQVMKPNQMAALERNAEGELARTLGGALRRCQSLRYEMSHFVTNLQYYLMFEVLEASWATFEKEMAAATDLDQLIAAHNRYLDEILKKSLLERRSEQLYLKLRTIFELVLRFRGLASRLHEVRATHRLALWPAASTRLALCPAASTRSVQLTGLRSGQPPPRGPCNSQACALASRLHEVRATHRLALCPAASTRPQRSWHSDVWRCLAGVGAGRRGAGTVTCGEAGTVACGGAWRRMAQAAEGWHSERVEVPSGVGAGRRGGWHRDVWRCLSEREIGAGGRGAGTVAAEAAEELAPWRVEVPGGDWRRCRGWHSDVWRCLAGKLAQAAEAGTVTCGGSRSWHSGVWRHGGAGTVTCGGAWREDGAGRRGWRERVEAAEELAPRRVEVPGGSWRRSQRSWHSDVWRSQRSWHSDVWRCHKRGVAQAAEADRDVWRCLAGICSRRGSWHSDVWRCQAEELAQAQRSWHRDVWRPQRSEHRDVWRGAWRGVSAGRRGAGTVTCGGAWRESAQAAEELAQKHLAAAMLAEERTRAGTWGSSYGDEDGPSISGFIHDDHEAVLEKLAEEYAQAVADFLVSLPTQKHVDLRFLLFRLDFSEYYTMRGGGQ</sequence>
<reference evidence="8 9" key="1">
    <citation type="journal article" date="2015" name="Genome Biol. Evol.">
        <title>Comparative Genomics of a Bacterivorous Green Alga Reveals Evolutionary Causalities and Consequences of Phago-Mixotrophic Mode of Nutrition.</title>
        <authorList>
            <person name="Burns J.A."/>
            <person name="Paasch A."/>
            <person name="Narechania A."/>
            <person name="Kim E."/>
        </authorList>
    </citation>
    <scope>NUCLEOTIDE SEQUENCE [LARGE SCALE GENOMIC DNA]</scope>
    <source>
        <strain evidence="8 9">PLY_AMNH</strain>
    </source>
</reference>
<evidence type="ECO:0000256" key="6">
    <source>
        <dbReference type="SAM" id="MobiDB-lite"/>
    </source>
</evidence>
<dbReference type="Gene3D" id="1.20.120.1900">
    <property type="entry name" value="Gamma-tubulin complex, C-terminal domain"/>
    <property type="match status" value="1"/>
</dbReference>
<accession>A0AAE0FL03</accession>
<dbReference type="InterPro" id="IPR007259">
    <property type="entry name" value="GCP"/>
</dbReference>
<evidence type="ECO:0000256" key="1">
    <source>
        <dbReference type="ARBA" id="ARBA00004245"/>
    </source>
</evidence>
<dbReference type="GO" id="GO:0000278">
    <property type="term" value="P:mitotic cell cycle"/>
    <property type="evidence" value="ECO:0007669"/>
    <property type="project" value="TreeGrafter"/>
</dbReference>
<dbReference type="GO" id="GO:0000922">
    <property type="term" value="C:spindle pole"/>
    <property type="evidence" value="ECO:0007669"/>
    <property type="project" value="InterPro"/>
</dbReference>
<evidence type="ECO:0000256" key="4">
    <source>
        <dbReference type="ARBA" id="ARBA00022701"/>
    </source>
</evidence>
<evidence type="ECO:0000313" key="9">
    <source>
        <dbReference type="Proteomes" id="UP001190700"/>
    </source>
</evidence>
<dbReference type="GO" id="GO:0005874">
    <property type="term" value="C:microtubule"/>
    <property type="evidence" value="ECO:0007669"/>
    <property type="project" value="UniProtKB-KW"/>
</dbReference>
<keyword evidence="4" id="KW-0493">Microtubule</keyword>